<proteinExistence type="predicted"/>
<keyword evidence="3" id="KW-1185">Reference proteome</keyword>
<dbReference type="Proteomes" id="UP001497522">
    <property type="component" value="Chromosome 19"/>
</dbReference>
<gene>
    <name evidence="2" type="ORF">CSSPJE1EN2_LOCUS12242</name>
</gene>
<keyword evidence="1" id="KW-0472">Membrane</keyword>
<evidence type="ECO:0000256" key="1">
    <source>
        <dbReference type="SAM" id="Phobius"/>
    </source>
</evidence>
<name>A0ABP1B3D4_9BRYO</name>
<organism evidence="2 3">
    <name type="scientific">Sphagnum jensenii</name>
    <dbReference type="NCBI Taxonomy" id="128206"/>
    <lineage>
        <taxon>Eukaryota</taxon>
        <taxon>Viridiplantae</taxon>
        <taxon>Streptophyta</taxon>
        <taxon>Embryophyta</taxon>
        <taxon>Bryophyta</taxon>
        <taxon>Sphagnophytina</taxon>
        <taxon>Sphagnopsida</taxon>
        <taxon>Sphagnales</taxon>
        <taxon>Sphagnaceae</taxon>
        <taxon>Sphagnum</taxon>
    </lineage>
</organism>
<keyword evidence="1" id="KW-0812">Transmembrane</keyword>
<dbReference type="EMBL" id="OZ023720">
    <property type="protein sequence ID" value="CAK9869484.1"/>
    <property type="molecule type" value="Genomic_DNA"/>
</dbReference>
<sequence>MLKFKGTPPPLDSLLEDKPKNSQLKALQKGFLASLSNFSSCICIGNSNNKLPSFHFPGSSKLQLPQMQVLIVLSFVFVFVWFCYSKNKEDTPDGSHLSYLLNANLWIISSAQNSAQQD</sequence>
<feature type="transmembrane region" description="Helical" evidence="1">
    <location>
        <begin position="67"/>
        <end position="84"/>
    </location>
</feature>
<accession>A0ABP1B3D4</accession>
<evidence type="ECO:0000313" key="2">
    <source>
        <dbReference type="EMBL" id="CAK9869484.1"/>
    </source>
</evidence>
<protein>
    <submittedName>
        <fullName evidence="2">Uncharacterized protein</fullName>
    </submittedName>
</protein>
<evidence type="ECO:0000313" key="3">
    <source>
        <dbReference type="Proteomes" id="UP001497522"/>
    </source>
</evidence>
<keyword evidence="1" id="KW-1133">Transmembrane helix</keyword>
<reference evidence="2" key="1">
    <citation type="submission" date="2024-03" db="EMBL/GenBank/DDBJ databases">
        <authorList>
            <consortium name="ELIXIR-Norway"/>
            <consortium name="Elixir Norway"/>
        </authorList>
    </citation>
    <scope>NUCLEOTIDE SEQUENCE</scope>
</reference>